<feature type="coiled-coil region" evidence="1">
    <location>
        <begin position="100"/>
        <end position="131"/>
    </location>
</feature>
<accession>A0A812CPM4</accession>
<dbReference type="EMBL" id="CAHIKZ030001967">
    <property type="protein sequence ID" value="CAE1278180.1"/>
    <property type="molecule type" value="Genomic_DNA"/>
</dbReference>
<organism evidence="2 3">
    <name type="scientific">Acanthosepion pharaonis</name>
    <name type="common">Pharaoh cuttlefish</name>
    <name type="synonym">Sepia pharaonis</name>
    <dbReference type="NCBI Taxonomy" id="158019"/>
    <lineage>
        <taxon>Eukaryota</taxon>
        <taxon>Metazoa</taxon>
        <taxon>Spiralia</taxon>
        <taxon>Lophotrochozoa</taxon>
        <taxon>Mollusca</taxon>
        <taxon>Cephalopoda</taxon>
        <taxon>Coleoidea</taxon>
        <taxon>Decapodiformes</taxon>
        <taxon>Sepiida</taxon>
        <taxon>Sepiina</taxon>
        <taxon>Sepiidae</taxon>
        <taxon>Acanthosepion</taxon>
    </lineage>
</organism>
<sequence>MSLLQRFSSKIDTCKNVIEHPVIKSLLQSQHHQKKFWCYFCELEFSQHVISESWLILEQGFLDHLTSMAHEKNTRKFFRKNCLKDFNKFLLSRIDFNRHLTNTEIALEAYKDELQQKMLKEMKKISENERKRKMFSKFIQDNQSPPENNKYSISKCETKTKGKKTVAVFSPGLTCINFKDAIDHGTGNIFTNALPPWLQNVKPLNNKIGPTFGDFENYLKNQRRQKLPQERVGANLDEKFTQSDFWLPSFGQVWNNNCRLQSKQDFLKHMKRTPASDSFVRLFRLSCSTATCNVCLRMLTHVTTMFRPIAVSPVSLFRLRSTAEQPTTLCHFRLFFFPKVRLNPCFLRMSRLPPSAFEE</sequence>
<evidence type="ECO:0000256" key="1">
    <source>
        <dbReference type="SAM" id="Coils"/>
    </source>
</evidence>
<dbReference type="OrthoDB" id="1892805at2759"/>
<reference evidence="2" key="1">
    <citation type="submission" date="2021-01" db="EMBL/GenBank/DDBJ databases">
        <authorList>
            <person name="Li R."/>
            <person name="Bekaert M."/>
        </authorList>
    </citation>
    <scope>NUCLEOTIDE SEQUENCE</scope>
    <source>
        <strain evidence="2">Farmed</strain>
    </source>
</reference>
<evidence type="ECO:0000313" key="2">
    <source>
        <dbReference type="EMBL" id="CAE1278180.1"/>
    </source>
</evidence>
<dbReference type="PANTHER" id="PTHR31198:SF1">
    <property type="entry name" value="CENTROSOMAL AT-AC SPLICING FACTOR"/>
    <property type="match status" value="1"/>
</dbReference>
<comment type="caution">
    <text evidence="2">The sequence shown here is derived from an EMBL/GenBank/DDBJ whole genome shotgun (WGS) entry which is preliminary data.</text>
</comment>
<protein>
    <submittedName>
        <fullName evidence="2">Uncharacterized protein</fullName>
    </submittedName>
</protein>
<dbReference type="Proteomes" id="UP000597762">
    <property type="component" value="Unassembled WGS sequence"/>
</dbReference>
<dbReference type="PANTHER" id="PTHR31198">
    <property type="entry name" value="COILED-COIL DOMAIN-CONTAINING PROTEIN 84"/>
    <property type="match status" value="1"/>
</dbReference>
<dbReference type="InterPro" id="IPR028015">
    <property type="entry name" value="CCDC84-like"/>
</dbReference>
<dbReference type="Pfam" id="PF14968">
    <property type="entry name" value="CCDC84"/>
    <property type="match status" value="1"/>
</dbReference>
<name>A0A812CPM4_ACAPH</name>
<gene>
    <name evidence="2" type="ORF">SPHA_41097</name>
</gene>
<proteinExistence type="predicted"/>
<keyword evidence="3" id="KW-1185">Reference proteome</keyword>
<evidence type="ECO:0000313" key="3">
    <source>
        <dbReference type="Proteomes" id="UP000597762"/>
    </source>
</evidence>
<dbReference type="AlphaFoldDB" id="A0A812CPM4"/>
<keyword evidence="1" id="KW-0175">Coiled coil</keyword>